<sequence length="375" mass="42838">MIFYYGQEISMGVHIFVEESIRNENNSQVFEKQFTNFLELFIWDHSISLGGAVKVMDSSSLCLLVLCGAKVWSSNLNDLQKSGAAVDVIQRIPVSICSLIHKLRMESGEEHAPVLHHVEGAFVETLLYPGLSCSIISEIIEEEAEDHLQDPIQEKFVAFGDKDHQAIDILLAEIDIYELFAFKHCWGRRLKLALCEGGHKKRVKDSVTHLWFGRLNLVDVVGSKSIKYQRLCGSNPSDGVFVGLLLSMSLTTVVLKFLMEKNSVNALHRKRIGNQDYKLELPEELNGIHNTFHVCYLRKFTGEVPDIIPISELRIDENKRLIEEPEAIVDRKTKKLRRKMVGLVLVRWKHTNGPNLTWETESDMLIRYPHLFVDV</sequence>
<dbReference type="Pfam" id="PF24626">
    <property type="entry name" value="SH3_Tf2-1"/>
    <property type="match status" value="1"/>
</dbReference>
<comment type="caution">
    <text evidence="2">The sequence shown here is derived from an EMBL/GenBank/DDBJ whole genome shotgun (WGS) entry which is preliminary data.</text>
</comment>
<dbReference type="AlphaFoldDB" id="A0A9R1X6E8"/>
<dbReference type="InterPro" id="IPR056924">
    <property type="entry name" value="SH3_Tf2-1"/>
</dbReference>
<feature type="domain" description="Chromo" evidence="1">
    <location>
        <begin position="323"/>
        <end position="375"/>
    </location>
</feature>
<dbReference type="SUPFAM" id="SSF54160">
    <property type="entry name" value="Chromo domain-like"/>
    <property type="match status" value="1"/>
</dbReference>
<evidence type="ECO:0000313" key="3">
    <source>
        <dbReference type="Proteomes" id="UP000235145"/>
    </source>
</evidence>
<dbReference type="PANTHER" id="PTHR46148:SF59">
    <property type="entry name" value="NUCLEOTIDYLTRANSFERASE, RIBONUCLEASE H"/>
    <property type="match status" value="1"/>
</dbReference>
<organism evidence="2 3">
    <name type="scientific">Lactuca sativa</name>
    <name type="common">Garden lettuce</name>
    <dbReference type="NCBI Taxonomy" id="4236"/>
    <lineage>
        <taxon>Eukaryota</taxon>
        <taxon>Viridiplantae</taxon>
        <taxon>Streptophyta</taxon>
        <taxon>Embryophyta</taxon>
        <taxon>Tracheophyta</taxon>
        <taxon>Spermatophyta</taxon>
        <taxon>Magnoliopsida</taxon>
        <taxon>eudicotyledons</taxon>
        <taxon>Gunneridae</taxon>
        <taxon>Pentapetalae</taxon>
        <taxon>asterids</taxon>
        <taxon>campanulids</taxon>
        <taxon>Asterales</taxon>
        <taxon>Asteraceae</taxon>
        <taxon>Cichorioideae</taxon>
        <taxon>Cichorieae</taxon>
        <taxon>Lactucinae</taxon>
        <taxon>Lactuca</taxon>
    </lineage>
</organism>
<accession>A0A9R1X6E8</accession>
<gene>
    <name evidence="2" type="ORF">LSAT_V11C600313450</name>
</gene>
<reference evidence="2 3" key="1">
    <citation type="journal article" date="2017" name="Nat. Commun.">
        <title>Genome assembly with in vitro proximity ligation data and whole-genome triplication in lettuce.</title>
        <authorList>
            <person name="Reyes-Chin-Wo S."/>
            <person name="Wang Z."/>
            <person name="Yang X."/>
            <person name="Kozik A."/>
            <person name="Arikit S."/>
            <person name="Song C."/>
            <person name="Xia L."/>
            <person name="Froenicke L."/>
            <person name="Lavelle D.O."/>
            <person name="Truco M.J."/>
            <person name="Xia R."/>
            <person name="Zhu S."/>
            <person name="Xu C."/>
            <person name="Xu H."/>
            <person name="Xu X."/>
            <person name="Cox K."/>
            <person name="Korf I."/>
            <person name="Meyers B.C."/>
            <person name="Michelmore R.W."/>
        </authorList>
    </citation>
    <scope>NUCLEOTIDE SEQUENCE [LARGE SCALE GENOMIC DNA]</scope>
    <source>
        <strain evidence="3">cv. Salinas</strain>
        <tissue evidence="2">Seedlings</tissue>
    </source>
</reference>
<keyword evidence="3" id="KW-1185">Reference proteome</keyword>
<protein>
    <recommendedName>
        <fullName evidence="1">Chromo domain-containing protein</fullName>
    </recommendedName>
</protein>
<dbReference type="InterPro" id="IPR000953">
    <property type="entry name" value="Chromo/chromo_shadow_dom"/>
</dbReference>
<dbReference type="Proteomes" id="UP000235145">
    <property type="component" value="Unassembled WGS sequence"/>
</dbReference>
<dbReference type="PROSITE" id="PS50013">
    <property type="entry name" value="CHROMO_2"/>
    <property type="match status" value="1"/>
</dbReference>
<name>A0A9R1X6E8_LACSA</name>
<dbReference type="InterPro" id="IPR016197">
    <property type="entry name" value="Chromo-like_dom_sf"/>
</dbReference>
<proteinExistence type="predicted"/>
<evidence type="ECO:0000313" key="2">
    <source>
        <dbReference type="EMBL" id="KAJ0199399.1"/>
    </source>
</evidence>
<dbReference type="EMBL" id="NBSK02000006">
    <property type="protein sequence ID" value="KAJ0199399.1"/>
    <property type="molecule type" value="Genomic_DNA"/>
</dbReference>
<evidence type="ECO:0000259" key="1">
    <source>
        <dbReference type="PROSITE" id="PS50013"/>
    </source>
</evidence>
<dbReference type="PANTHER" id="PTHR46148">
    <property type="entry name" value="CHROMO DOMAIN-CONTAINING PROTEIN"/>
    <property type="match status" value="1"/>
</dbReference>